<dbReference type="PANTHER" id="PTHR19212:SF0">
    <property type="entry name" value="LD07988P"/>
    <property type="match status" value="1"/>
</dbReference>
<dbReference type="OrthoDB" id="10028421at2759"/>
<reference evidence="4 5" key="1">
    <citation type="journal article" date="2018" name="Gigascience">
        <title>Genomes of trombidid mites reveal novel predicted allergens and laterally-transferred genes associated with secondary metabolism.</title>
        <authorList>
            <person name="Dong X."/>
            <person name="Chaisiri K."/>
            <person name="Xia D."/>
            <person name="Armstrong S.D."/>
            <person name="Fang Y."/>
            <person name="Donnelly M.J."/>
            <person name="Kadowaki T."/>
            <person name="McGarry J.W."/>
            <person name="Darby A.C."/>
            <person name="Makepeace B.L."/>
        </authorList>
    </citation>
    <scope>NUCLEOTIDE SEQUENCE [LARGE SCALE GENOMIC DNA]</scope>
    <source>
        <strain evidence="4">UoL-UT</strain>
    </source>
</reference>
<accession>A0A443SP72</accession>
<dbReference type="InterPro" id="IPR019139">
    <property type="entry name" value="LRRFIP1/2"/>
</dbReference>
<gene>
    <name evidence="4" type="ORF">B4U80_06543</name>
</gene>
<evidence type="ECO:0000313" key="4">
    <source>
        <dbReference type="EMBL" id="RWS29293.1"/>
    </source>
</evidence>
<organism evidence="4 5">
    <name type="scientific">Leptotrombidium deliense</name>
    <dbReference type="NCBI Taxonomy" id="299467"/>
    <lineage>
        <taxon>Eukaryota</taxon>
        <taxon>Metazoa</taxon>
        <taxon>Ecdysozoa</taxon>
        <taxon>Arthropoda</taxon>
        <taxon>Chelicerata</taxon>
        <taxon>Arachnida</taxon>
        <taxon>Acari</taxon>
        <taxon>Acariformes</taxon>
        <taxon>Trombidiformes</taxon>
        <taxon>Prostigmata</taxon>
        <taxon>Anystina</taxon>
        <taxon>Parasitengona</taxon>
        <taxon>Trombiculoidea</taxon>
        <taxon>Trombiculidae</taxon>
        <taxon>Leptotrombidium</taxon>
    </lineage>
</organism>
<comment type="similarity">
    <text evidence="1">Belongs to the LRRFIP family.</text>
</comment>
<dbReference type="SUPFAM" id="SSF90257">
    <property type="entry name" value="Myosin rod fragments"/>
    <property type="match status" value="1"/>
</dbReference>
<evidence type="ECO:0000313" key="5">
    <source>
        <dbReference type="Proteomes" id="UP000288716"/>
    </source>
</evidence>
<protein>
    <submittedName>
        <fullName evidence="4">Leucine-rich repeat flightless-interacting protein 2-like protein</fullName>
    </submittedName>
</protein>
<dbReference type="Gene3D" id="1.20.5.4090">
    <property type="match status" value="1"/>
</dbReference>
<dbReference type="PANTHER" id="PTHR19212">
    <property type="entry name" value="LEUCINE RICH REPEAT IN FLII INTERACTING PROTEIN"/>
    <property type="match status" value="1"/>
</dbReference>
<dbReference type="STRING" id="299467.A0A443SP72"/>
<dbReference type="GO" id="GO:0006355">
    <property type="term" value="P:regulation of DNA-templated transcription"/>
    <property type="evidence" value="ECO:0007669"/>
    <property type="project" value="InterPro"/>
</dbReference>
<dbReference type="AlphaFoldDB" id="A0A443SP72"/>
<comment type="caution">
    <text evidence="4">The sequence shown here is derived from an EMBL/GenBank/DDBJ whole genome shotgun (WGS) entry which is preliminary data.</text>
</comment>
<feature type="coiled-coil region" evidence="3">
    <location>
        <begin position="119"/>
        <end position="160"/>
    </location>
</feature>
<evidence type="ECO:0000256" key="1">
    <source>
        <dbReference type="ARBA" id="ARBA00008275"/>
    </source>
</evidence>
<dbReference type="EMBL" id="NCKV01000979">
    <property type="protein sequence ID" value="RWS29293.1"/>
    <property type="molecule type" value="Genomic_DNA"/>
</dbReference>
<keyword evidence="2 3" id="KW-0175">Coiled coil</keyword>
<sequence>MSKETLLEKEKQCYSYQIEILKDEKQELEERNYRLQKEFREKSRNFDFLSRDFAKLQEENKFLKECVRVKDQIIEENGCIAVTGERAEKRMVNGDAHCLKGTDTHISETAARILSEMDGESLEDKLRIISREKSELLDEIKQLKHDLEEERQRNKDAILSHQMINGIEMQLNESRSSIDTLRLIFNDITFSTVESSKLIHEYKFRLIEAEQDRNNLQNIIMRLETQLERLKVNAEQSEKLENDLKTEKRKVLRELREAQVRIEDLETSNAHLQKRIDKFKSKCLATINSN</sequence>
<dbReference type="Pfam" id="PF09738">
    <property type="entry name" value="LRRFIP"/>
    <property type="match status" value="1"/>
</dbReference>
<evidence type="ECO:0000256" key="3">
    <source>
        <dbReference type="SAM" id="Coils"/>
    </source>
</evidence>
<keyword evidence="5" id="KW-1185">Reference proteome</keyword>
<dbReference type="VEuPathDB" id="VectorBase:LDEU002748"/>
<proteinExistence type="inferred from homology"/>
<name>A0A443SP72_9ACAR</name>
<feature type="coiled-coil region" evidence="3">
    <location>
        <begin position="199"/>
        <end position="282"/>
    </location>
</feature>
<dbReference type="Proteomes" id="UP000288716">
    <property type="component" value="Unassembled WGS sequence"/>
</dbReference>
<evidence type="ECO:0000256" key="2">
    <source>
        <dbReference type="ARBA" id="ARBA00023054"/>
    </source>
</evidence>
<feature type="coiled-coil region" evidence="3">
    <location>
        <begin position="11"/>
        <end position="45"/>
    </location>
</feature>